<evidence type="ECO:0000256" key="1">
    <source>
        <dbReference type="SAM" id="MobiDB-lite"/>
    </source>
</evidence>
<accession>A0A830FEV5</accession>
<sequence length="94" mass="9562">MALKDVWQLCESQSYPATASELAANSGDATISHPGGDASLADVLETAGETEFSNADEAAAAVYGALPAESVGRIGYSDRDPTPMGVDGGEQKSL</sequence>
<proteinExistence type="predicted"/>
<reference evidence="2" key="1">
    <citation type="journal article" date="2014" name="Int. J. Syst. Evol. Microbiol.">
        <title>Complete genome sequence of Corynebacterium casei LMG S-19264T (=DSM 44701T), isolated from a smear-ripened cheese.</title>
        <authorList>
            <consortium name="US DOE Joint Genome Institute (JGI-PGF)"/>
            <person name="Walter F."/>
            <person name="Albersmeier A."/>
            <person name="Kalinowski J."/>
            <person name="Ruckert C."/>
        </authorList>
    </citation>
    <scope>NUCLEOTIDE SEQUENCE</scope>
    <source>
        <strain evidence="2">JCM 19596</strain>
    </source>
</reference>
<evidence type="ECO:0000313" key="3">
    <source>
        <dbReference type="Proteomes" id="UP000607197"/>
    </source>
</evidence>
<dbReference type="OrthoDB" id="166188at2157"/>
<reference evidence="2" key="2">
    <citation type="submission" date="2020-09" db="EMBL/GenBank/DDBJ databases">
        <authorList>
            <person name="Sun Q."/>
            <person name="Ohkuma M."/>
        </authorList>
    </citation>
    <scope>NUCLEOTIDE SEQUENCE</scope>
    <source>
        <strain evidence="2">JCM 19596</strain>
    </source>
</reference>
<organism evidence="2 3">
    <name type="scientific">Halocalculus aciditolerans</name>
    <dbReference type="NCBI Taxonomy" id="1383812"/>
    <lineage>
        <taxon>Archaea</taxon>
        <taxon>Methanobacteriati</taxon>
        <taxon>Methanobacteriota</taxon>
        <taxon>Stenosarchaea group</taxon>
        <taxon>Halobacteria</taxon>
        <taxon>Halobacteriales</taxon>
        <taxon>Halobacteriaceae</taxon>
        <taxon>Halocalculus</taxon>
    </lineage>
</organism>
<protein>
    <recommendedName>
        <fullName evidence="4">DUF2795 domain-containing protein</fullName>
    </recommendedName>
</protein>
<evidence type="ECO:0008006" key="4">
    <source>
        <dbReference type="Google" id="ProtNLM"/>
    </source>
</evidence>
<keyword evidence="3" id="KW-1185">Reference proteome</keyword>
<comment type="caution">
    <text evidence="2">The sequence shown here is derived from an EMBL/GenBank/DDBJ whole genome shotgun (WGS) entry which is preliminary data.</text>
</comment>
<name>A0A830FEV5_9EURY</name>
<dbReference type="AlphaFoldDB" id="A0A830FEV5"/>
<evidence type="ECO:0000313" key="2">
    <source>
        <dbReference type="EMBL" id="GGL46513.1"/>
    </source>
</evidence>
<feature type="region of interest" description="Disordered" evidence="1">
    <location>
        <begin position="72"/>
        <end position="94"/>
    </location>
</feature>
<dbReference type="RefSeq" id="WP_188974758.1">
    <property type="nucleotide sequence ID" value="NZ_BMPG01000001.1"/>
</dbReference>
<dbReference type="EMBL" id="BMPG01000001">
    <property type="protein sequence ID" value="GGL46513.1"/>
    <property type="molecule type" value="Genomic_DNA"/>
</dbReference>
<dbReference type="Proteomes" id="UP000607197">
    <property type="component" value="Unassembled WGS sequence"/>
</dbReference>
<dbReference type="Pfam" id="PF19102">
    <property type="entry name" value="DUF5789"/>
    <property type="match status" value="1"/>
</dbReference>
<dbReference type="InterPro" id="IPR043899">
    <property type="entry name" value="DUF5789"/>
</dbReference>
<gene>
    <name evidence="2" type="ORF">GCM10009039_01060</name>
</gene>